<protein>
    <submittedName>
        <fullName evidence="6">DNA-binding transcriptional activator of cysteine biosynthesis</fullName>
    </submittedName>
</protein>
<dbReference type="PANTHER" id="PTHR30126">
    <property type="entry name" value="HTH-TYPE TRANSCRIPTIONAL REGULATOR"/>
    <property type="match status" value="1"/>
</dbReference>
<dbReference type="GO" id="GO:0019344">
    <property type="term" value="P:cysteine biosynthetic process"/>
    <property type="evidence" value="ECO:0007669"/>
    <property type="project" value="TreeGrafter"/>
</dbReference>
<dbReference type="InterPro" id="IPR036390">
    <property type="entry name" value="WH_DNA-bd_sf"/>
</dbReference>
<proteinExistence type="inferred from homology"/>
<evidence type="ECO:0000259" key="5">
    <source>
        <dbReference type="PROSITE" id="PS50931"/>
    </source>
</evidence>
<name>A0A2X0QWC7_9PROT</name>
<keyword evidence="3 6" id="KW-0238">DNA-binding</keyword>
<gene>
    <name evidence="6" type="primary">cbl</name>
    <name evidence="6" type="ORF">NITFAB_1488</name>
</gene>
<evidence type="ECO:0000313" key="6">
    <source>
        <dbReference type="EMBL" id="SPS05898.1"/>
    </source>
</evidence>
<dbReference type="AlphaFoldDB" id="A0A2X0QWC7"/>
<dbReference type="SUPFAM" id="SSF53850">
    <property type="entry name" value="Periplasmic binding protein-like II"/>
    <property type="match status" value="1"/>
</dbReference>
<dbReference type="NCBIfam" id="NF009327">
    <property type="entry name" value="PRK12684.1"/>
    <property type="match status" value="1"/>
</dbReference>
<comment type="similarity">
    <text evidence="1">Belongs to the LysR transcriptional regulatory family.</text>
</comment>
<accession>A0A2X0QWC7</accession>
<keyword evidence="4" id="KW-0804">Transcription</keyword>
<organism evidence="6">
    <name type="scientific">Candidatus Nitrotoga fabula</name>
    <dbReference type="NCBI Taxonomy" id="2182327"/>
    <lineage>
        <taxon>Bacteria</taxon>
        <taxon>Pseudomonadati</taxon>
        <taxon>Pseudomonadota</taxon>
        <taxon>Betaproteobacteria</taxon>
        <taxon>Nitrosomonadales</taxon>
        <taxon>Gallionellaceae</taxon>
        <taxon>Candidatus Nitrotoga</taxon>
    </lineage>
</organism>
<dbReference type="Gene3D" id="1.10.10.10">
    <property type="entry name" value="Winged helix-like DNA-binding domain superfamily/Winged helix DNA-binding domain"/>
    <property type="match status" value="1"/>
</dbReference>
<dbReference type="Pfam" id="PF03466">
    <property type="entry name" value="LysR_substrate"/>
    <property type="match status" value="1"/>
</dbReference>
<reference evidence="6" key="1">
    <citation type="submission" date="2018-05" db="EMBL/GenBank/DDBJ databases">
        <authorList>
            <person name="Lanie J.A."/>
            <person name="Ng W.-L."/>
            <person name="Kazmierczak K.M."/>
            <person name="Andrzejewski T.M."/>
            <person name="Davidsen T.M."/>
            <person name="Wayne K.J."/>
            <person name="Tettelin H."/>
            <person name="Glass J.I."/>
            <person name="Rusch D."/>
            <person name="Podicherti R."/>
            <person name="Tsui H.-C.T."/>
            <person name="Winkler M.E."/>
        </authorList>
    </citation>
    <scope>NUCLEOTIDE SEQUENCE</scope>
    <source>
        <strain evidence="6">KNB</strain>
    </source>
</reference>
<dbReference type="PROSITE" id="PS50931">
    <property type="entry name" value="HTH_LYSR"/>
    <property type="match status" value="1"/>
</dbReference>
<dbReference type="PANTHER" id="PTHR30126:SF6">
    <property type="entry name" value="HTH-TYPE TRANSCRIPTIONAL REGULATOR CYSB-RELATED"/>
    <property type="match status" value="1"/>
</dbReference>
<evidence type="ECO:0000256" key="3">
    <source>
        <dbReference type="ARBA" id="ARBA00023125"/>
    </source>
</evidence>
<dbReference type="InterPro" id="IPR000847">
    <property type="entry name" value="LysR_HTH_N"/>
</dbReference>
<dbReference type="InterPro" id="IPR005119">
    <property type="entry name" value="LysR_subst-bd"/>
</dbReference>
<dbReference type="InterPro" id="IPR036388">
    <property type="entry name" value="WH-like_DNA-bd_sf"/>
</dbReference>
<sequence length="310" mass="33984">MNFQQLRIIRETVANNFNLTEAANALFTSQSGVSKHIKDLEDELGIELFVRKGKRLLGLTEPGRELVTIVNRILLDANNIKTLANHYSGRDEGRLTLAATHTQARYALPSVVAEFKKAFPKVHLKLDQASPNEIVSMLLDGDADIGVATEAVSDVTGLNIFPYYSWNHAVIVPAGHPLESIHPVSLEAAAEYPIITYHDGLTGRASIDQAFAAAGLEPDIAMSALDADVIKTYVELGLGIGIIASMAFNPAKDTDLRMLDSAHLFGKNTTYIALRHGHFLRDFAYRFIELCSPSLEEKIIRAGIAPHQEQ</sequence>
<keyword evidence="2" id="KW-0805">Transcription regulation</keyword>
<dbReference type="InterPro" id="IPR037423">
    <property type="entry name" value="CysB_PBP2"/>
</dbReference>
<dbReference type="Pfam" id="PF00126">
    <property type="entry name" value="HTH_1"/>
    <property type="match status" value="1"/>
</dbReference>
<dbReference type="EMBL" id="LS423452">
    <property type="protein sequence ID" value="SPS05898.1"/>
    <property type="molecule type" value="Genomic_DNA"/>
</dbReference>
<feature type="domain" description="HTH lysR-type" evidence="5">
    <location>
        <begin position="1"/>
        <end position="59"/>
    </location>
</feature>
<dbReference type="SUPFAM" id="SSF46785">
    <property type="entry name" value="Winged helix' DNA-binding domain"/>
    <property type="match status" value="1"/>
</dbReference>
<dbReference type="GO" id="GO:0003700">
    <property type="term" value="F:DNA-binding transcription factor activity"/>
    <property type="evidence" value="ECO:0007669"/>
    <property type="project" value="InterPro"/>
</dbReference>
<dbReference type="GO" id="GO:0000976">
    <property type="term" value="F:transcription cis-regulatory region binding"/>
    <property type="evidence" value="ECO:0007669"/>
    <property type="project" value="TreeGrafter"/>
</dbReference>
<dbReference type="Gene3D" id="3.40.190.10">
    <property type="entry name" value="Periplasmic binding protein-like II"/>
    <property type="match status" value="2"/>
</dbReference>
<dbReference type="PRINTS" id="PR00039">
    <property type="entry name" value="HTHLYSR"/>
</dbReference>
<evidence type="ECO:0000256" key="1">
    <source>
        <dbReference type="ARBA" id="ARBA00009437"/>
    </source>
</evidence>
<dbReference type="CDD" id="cd08413">
    <property type="entry name" value="PBP2_CysB_like"/>
    <property type="match status" value="1"/>
</dbReference>
<evidence type="ECO:0000256" key="4">
    <source>
        <dbReference type="ARBA" id="ARBA00023163"/>
    </source>
</evidence>
<evidence type="ECO:0000256" key="2">
    <source>
        <dbReference type="ARBA" id="ARBA00023015"/>
    </source>
</evidence>